<keyword evidence="5" id="KW-0521">NADP</keyword>
<feature type="transmembrane region" description="Helical" evidence="10">
    <location>
        <begin position="171"/>
        <end position="189"/>
    </location>
</feature>
<dbReference type="PANTHER" id="PTHR43014:SF2">
    <property type="entry name" value="MERCURIC REDUCTASE"/>
    <property type="match status" value="1"/>
</dbReference>
<gene>
    <name evidence="14" type="ORF">RM532_05385</name>
</gene>
<keyword evidence="10" id="KW-0812">Transmembrane</keyword>
<evidence type="ECO:0000313" key="14">
    <source>
        <dbReference type="EMBL" id="MDT0634385.1"/>
    </source>
</evidence>
<organism evidence="14 15">
    <name type="scientific">Spectribacter hydrogenoxidans</name>
    <dbReference type="NCBI Taxonomy" id="3075608"/>
    <lineage>
        <taxon>Bacteria</taxon>
        <taxon>Pseudomonadati</taxon>
        <taxon>Pseudomonadota</taxon>
        <taxon>Gammaproteobacteria</taxon>
        <taxon>Salinisphaerales</taxon>
        <taxon>Salinisphaeraceae</taxon>
        <taxon>Spectribacter</taxon>
    </lineage>
</organism>
<protein>
    <submittedName>
        <fullName evidence="14">FAD-dependent oxidoreductase</fullName>
    </submittedName>
</protein>
<feature type="domain" description="FAD/NAD(P)-binding" evidence="12">
    <location>
        <begin position="248"/>
        <end position="563"/>
    </location>
</feature>
<feature type="domain" description="Pyridine nucleotide-disulphide oxidoreductase dimerisation" evidence="11">
    <location>
        <begin position="585"/>
        <end position="691"/>
    </location>
</feature>
<keyword evidence="7" id="KW-1015">Disulfide bond</keyword>
<dbReference type="Gene3D" id="3.30.390.30">
    <property type="match status" value="1"/>
</dbReference>
<keyword evidence="6 9" id="KW-0560">Oxidoreductase</keyword>
<comment type="cofactor">
    <cofactor evidence="1">
        <name>FAD</name>
        <dbReference type="ChEBI" id="CHEBI:57692"/>
    </cofactor>
</comment>
<evidence type="ECO:0000256" key="5">
    <source>
        <dbReference type="ARBA" id="ARBA00022857"/>
    </source>
</evidence>
<evidence type="ECO:0000256" key="1">
    <source>
        <dbReference type="ARBA" id="ARBA00001974"/>
    </source>
</evidence>
<evidence type="ECO:0000259" key="11">
    <source>
        <dbReference type="Pfam" id="PF02852"/>
    </source>
</evidence>
<name>A0ABU3BYQ2_9GAMM</name>
<dbReference type="SUPFAM" id="SSF55424">
    <property type="entry name" value="FAD/NAD-linked reductases, dimerisation (C-terminal) domain"/>
    <property type="match status" value="1"/>
</dbReference>
<keyword evidence="15" id="KW-1185">Reference proteome</keyword>
<dbReference type="Pfam" id="PF07992">
    <property type="entry name" value="Pyr_redox_2"/>
    <property type="match status" value="1"/>
</dbReference>
<keyword evidence="10" id="KW-1133">Transmembrane helix</keyword>
<evidence type="ECO:0000259" key="12">
    <source>
        <dbReference type="Pfam" id="PF07992"/>
    </source>
</evidence>
<evidence type="ECO:0000313" key="15">
    <source>
        <dbReference type="Proteomes" id="UP001251857"/>
    </source>
</evidence>
<dbReference type="SUPFAM" id="SSF51905">
    <property type="entry name" value="FAD/NAD(P)-binding domain"/>
    <property type="match status" value="1"/>
</dbReference>
<dbReference type="Gene3D" id="3.50.50.60">
    <property type="entry name" value="FAD/NAD(P)-binding domain"/>
    <property type="match status" value="2"/>
</dbReference>
<comment type="caution">
    <text evidence="14">The sequence shown here is derived from an EMBL/GenBank/DDBJ whole genome shotgun (WGS) entry which is preliminary data.</text>
</comment>
<feature type="transmembrane region" description="Helical" evidence="10">
    <location>
        <begin position="249"/>
        <end position="270"/>
    </location>
</feature>
<proteinExistence type="inferred from homology"/>
<evidence type="ECO:0000256" key="8">
    <source>
        <dbReference type="ARBA" id="ARBA00023284"/>
    </source>
</evidence>
<dbReference type="EMBL" id="JAVRIB010000004">
    <property type="protein sequence ID" value="MDT0634385.1"/>
    <property type="molecule type" value="Genomic_DNA"/>
</dbReference>
<sequence length="718" mass="77596">MILTRLLLVTGIAGLLTAWFLLDPGRWLGGACEGQLFSLACLDAQRGAIEGLRQEMPLLLAAGFFAVYVLVAALSIPGAAVMTLATGAVFGLGWGLLIVSFASSVGATLAFLTARFLLRDGVQRRFGRRLAAINRGVEKDGAFYLFALRLVPAFPFFVINLAMGLTPIRMATFYFVSQIGMLPGTVVYVNAGTQLGQVESLGGILSPGLIGSFVLLGLFPLVARKGLEWFRSRQALRGYRRPVRFDRNLIVIGAGSGGLVAAYIAAAVKAKVTLIERDRMGGDCLNTGCVPSKALLRTARFLYDVKCSGDFGVHTASADFDFAQVMDRVREVVRRIEPHDSVERYEGLGVECLQGSARLVDPWTVELDDGRRLSARAIVLATGAQPVVPPIEGIDSVAVLTSDNLWELQELPGRLVVLGGGPIGCEMTQAFARLGSRVTQVEMLDRLMMPEDPEIAASLRQRLEAEGVAVRTGHRAVAVRLDDGRQVLVCEHGGETVEIEFDRLLVAVGRAARLQGFGLEDLGIEADRTIGVNEFLQTTVPTIYACGDAIAPYQFTHVAAHEAWFAAVNGLFGTFRKFRVDYSVIPWVTFTDPEIAHVGHNETSAASEGIEYEVTTYGIDDLDRAITDSDARGVVKVLTEPGTDRVIGATIMGPHAGELIAEFVTAMKQGIGLNKILGTIHAYPTYVEANKFAAGEWKRAHAPAWALALLSRLHAWRL</sequence>
<feature type="transmembrane region" description="Helical" evidence="10">
    <location>
        <begin position="143"/>
        <end position="165"/>
    </location>
</feature>
<evidence type="ECO:0000256" key="4">
    <source>
        <dbReference type="ARBA" id="ARBA00022827"/>
    </source>
</evidence>
<keyword evidence="3 9" id="KW-0285">Flavoprotein</keyword>
<dbReference type="InterPro" id="IPR036188">
    <property type="entry name" value="FAD/NAD-bd_sf"/>
</dbReference>
<dbReference type="Proteomes" id="UP001251857">
    <property type="component" value="Unassembled WGS sequence"/>
</dbReference>
<evidence type="ECO:0000256" key="2">
    <source>
        <dbReference type="ARBA" id="ARBA00007532"/>
    </source>
</evidence>
<feature type="transmembrane region" description="Helical" evidence="10">
    <location>
        <begin position="6"/>
        <end position="22"/>
    </location>
</feature>
<accession>A0ABU3BYQ2</accession>
<evidence type="ECO:0000256" key="3">
    <source>
        <dbReference type="ARBA" id="ARBA00022630"/>
    </source>
</evidence>
<dbReference type="Pfam" id="PF02852">
    <property type="entry name" value="Pyr_redox_dim"/>
    <property type="match status" value="1"/>
</dbReference>
<dbReference type="PANTHER" id="PTHR43014">
    <property type="entry name" value="MERCURIC REDUCTASE"/>
    <property type="match status" value="1"/>
</dbReference>
<dbReference type="InterPro" id="IPR016156">
    <property type="entry name" value="FAD/NAD-linked_Rdtase_dimer_sf"/>
</dbReference>
<keyword evidence="10" id="KW-0472">Membrane</keyword>
<feature type="domain" description="VTT" evidence="13">
    <location>
        <begin position="80"/>
        <end position="193"/>
    </location>
</feature>
<feature type="transmembrane region" description="Helical" evidence="10">
    <location>
        <begin position="58"/>
        <end position="80"/>
    </location>
</feature>
<dbReference type="PRINTS" id="PR00368">
    <property type="entry name" value="FADPNR"/>
</dbReference>
<feature type="transmembrane region" description="Helical" evidence="10">
    <location>
        <begin position="92"/>
        <end position="118"/>
    </location>
</feature>
<evidence type="ECO:0000259" key="13">
    <source>
        <dbReference type="Pfam" id="PF09335"/>
    </source>
</evidence>
<dbReference type="Pfam" id="PF09335">
    <property type="entry name" value="VTT_dom"/>
    <property type="match status" value="1"/>
</dbReference>
<dbReference type="InterPro" id="IPR004099">
    <property type="entry name" value="Pyr_nucl-diS_OxRdtase_dimer"/>
</dbReference>
<dbReference type="InterPro" id="IPR023753">
    <property type="entry name" value="FAD/NAD-binding_dom"/>
</dbReference>
<reference evidence="14 15" key="1">
    <citation type="submission" date="2023-09" db="EMBL/GenBank/DDBJ databases">
        <authorList>
            <person name="Rey-Velasco X."/>
        </authorList>
    </citation>
    <scope>NUCLEOTIDE SEQUENCE [LARGE SCALE GENOMIC DNA]</scope>
    <source>
        <strain evidence="14 15">W335</strain>
    </source>
</reference>
<dbReference type="RefSeq" id="WP_311652146.1">
    <property type="nucleotide sequence ID" value="NZ_JAVRIB010000004.1"/>
</dbReference>
<evidence type="ECO:0000256" key="7">
    <source>
        <dbReference type="ARBA" id="ARBA00023157"/>
    </source>
</evidence>
<dbReference type="PROSITE" id="PS00076">
    <property type="entry name" value="PYRIDINE_REDOX_1"/>
    <property type="match status" value="1"/>
</dbReference>
<comment type="similarity">
    <text evidence="2 9">Belongs to the class-I pyridine nucleotide-disulfide oxidoreductase family.</text>
</comment>
<evidence type="ECO:0000256" key="10">
    <source>
        <dbReference type="SAM" id="Phobius"/>
    </source>
</evidence>
<dbReference type="InterPro" id="IPR032816">
    <property type="entry name" value="VTT_dom"/>
</dbReference>
<keyword evidence="4 9" id="KW-0274">FAD</keyword>
<keyword evidence="8 9" id="KW-0676">Redox-active center</keyword>
<evidence type="ECO:0000256" key="6">
    <source>
        <dbReference type="ARBA" id="ARBA00023002"/>
    </source>
</evidence>
<dbReference type="PRINTS" id="PR00411">
    <property type="entry name" value="PNDRDTASEI"/>
</dbReference>
<dbReference type="InterPro" id="IPR012999">
    <property type="entry name" value="Pyr_OxRdtase_I_AS"/>
</dbReference>
<feature type="transmembrane region" description="Helical" evidence="10">
    <location>
        <begin position="201"/>
        <end position="223"/>
    </location>
</feature>
<evidence type="ECO:0000256" key="9">
    <source>
        <dbReference type="RuleBase" id="RU003691"/>
    </source>
</evidence>